<comment type="pathway">
    <text evidence="2">Purine metabolism; 7-cyano-7-deazaguanine biosynthesis.</text>
</comment>
<accession>A0A2L0F4Z2</accession>
<keyword evidence="8" id="KW-0456">Lyase</keyword>
<dbReference type="InterPro" id="IPR038418">
    <property type="entry name" value="6-PTP_synth/QueD_sf"/>
</dbReference>
<keyword evidence="7" id="KW-0862">Zinc</keyword>
<evidence type="ECO:0000256" key="7">
    <source>
        <dbReference type="ARBA" id="ARBA00022833"/>
    </source>
</evidence>
<evidence type="ECO:0000256" key="6">
    <source>
        <dbReference type="ARBA" id="ARBA00022723"/>
    </source>
</evidence>
<proteinExistence type="inferred from homology"/>
<dbReference type="Pfam" id="PF01242">
    <property type="entry name" value="PTPS"/>
    <property type="match status" value="1"/>
</dbReference>
<evidence type="ECO:0000256" key="10">
    <source>
        <dbReference type="ARBA" id="ARBA00048807"/>
    </source>
</evidence>
<gene>
    <name evidence="11" type="ORF">SOCE26_081460</name>
</gene>
<comment type="similarity">
    <text evidence="3">Belongs to the PTPS family. QueD subfamily.</text>
</comment>
<comment type="cofactor">
    <cofactor evidence="1">
        <name>Zn(2+)</name>
        <dbReference type="ChEBI" id="CHEBI:29105"/>
    </cofactor>
</comment>
<dbReference type="UniPathway" id="UPA00391"/>
<organism evidence="11 12">
    <name type="scientific">Sorangium cellulosum</name>
    <name type="common">Polyangium cellulosum</name>
    <dbReference type="NCBI Taxonomy" id="56"/>
    <lineage>
        <taxon>Bacteria</taxon>
        <taxon>Pseudomonadati</taxon>
        <taxon>Myxococcota</taxon>
        <taxon>Polyangia</taxon>
        <taxon>Polyangiales</taxon>
        <taxon>Polyangiaceae</taxon>
        <taxon>Sorangium</taxon>
    </lineage>
</organism>
<name>A0A2L0F4Z2_SORCE</name>
<comment type="catalytic activity">
    <reaction evidence="10">
        <text>7,8-dihydroneopterin 3'-triphosphate + H2O = 6-carboxy-5,6,7,8-tetrahydropterin + triphosphate + acetaldehyde + 2 H(+)</text>
        <dbReference type="Rhea" id="RHEA:27966"/>
        <dbReference type="ChEBI" id="CHEBI:15343"/>
        <dbReference type="ChEBI" id="CHEBI:15377"/>
        <dbReference type="ChEBI" id="CHEBI:15378"/>
        <dbReference type="ChEBI" id="CHEBI:18036"/>
        <dbReference type="ChEBI" id="CHEBI:58462"/>
        <dbReference type="ChEBI" id="CHEBI:61032"/>
        <dbReference type="EC" id="4.1.2.50"/>
    </reaction>
</comment>
<dbReference type="GO" id="GO:0046872">
    <property type="term" value="F:metal ion binding"/>
    <property type="evidence" value="ECO:0007669"/>
    <property type="project" value="UniProtKB-KW"/>
</dbReference>
<evidence type="ECO:0000256" key="3">
    <source>
        <dbReference type="ARBA" id="ARBA00008900"/>
    </source>
</evidence>
<evidence type="ECO:0000256" key="8">
    <source>
        <dbReference type="ARBA" id="ARBA00023239"/>
    </source>
</evidence>
<dbReference type="EC" id="4.1.2.50" evidence="4"/>
<evidence type="ECO:0000313" key="12">
    <source>
        <dbReference type="Proteomes" id="UP000238348"/>
    </source>
</evidence>
<evidence type="ECO:0000256" key="5">
    <source>
        <dbReference type="ARBA" id="ARBA00018141"/>
    </source>
</evidence>
<dbReference type="EMBL" id="CP012673">
    <property type="protein sequence ID" value="AUX46640.1"/>
    <property type="molecule type" value="Genomic_DNA"/>
</dbReference>
<dbReference type="PANTHER" id="PTHR12589">
    <property type="entry name" value="PYRUVOYL TETRAHYDROBIOPTERIN SYNTHASE"/>
    <property type="match status" value="1"/>
</dbReference>
<dbReference type="PANTHER" id="PTHR12589:SF7">
    <property type="entry name" value="6-PYRUVOYL TETRAHYDROBIOPTERIN SYNTHASE"/>
    <property type="match status" value="1"/>
</dbReference>
<dbReference type="InterPro" id="IPR007115">
    <property type="entry name" value="6-PTP_synth/QueD"/>
</dbReference>
<evidence type="ECO:0000256" key="1">
    <source>
        <dbReference type="ARBA" id="ARBA00001947"/>
    </source>
</evidence>
<dbReference type="GO" id="GO:0070497">
    <property type="term" value="F:6-carboxytetrahydropterin synthase activity"/>
    <property type="evidence" value="ECO:0007669"/>
    <property type="project" value="UniProtKB-EC"/>
</dbReference>
<dbReference type="SUPFAM" id="SSF55620">
    <property type="entry name" value="Tetrahydrobiopterin biosynthesis enzymes-like"/>
    <property type="match status" value="1"/>
</dbReference>
<dbReference type="Proteomes" id="UP000238348">
    <property type="component" value="Chromosome"/>
</dbReference>
<reference evidence="11 12" key="1">
    <citation type="submission" date="2015-09" db="EMBL/GenBank/DDBJ databases">
        <title>Sorangium comparison.</title>
        <authorList>
            <person name="Zaburannyi N."/>
            <person name="Bunk B."/>
            <person name="Overmann J."/>
            <person name="Mueller R."/>
        </authorList>
    </citation>
    <scope>NUCLEOTIDE SEQUENCE [LARGE SCALE GENOMIC DNA]</scope>
    <source>
        <strain evidence="11 12">So ce26</strain>
    </source>
</reference>
<evidence type="ECO:0000256" key="9">
    <source>
        <dbReference type="ARBA" id="ARBA00031449"/>
    </source>
</evidence>
<dbReference type="Gene3D" id="3.30.479.10">
    <property type="entry name" value="6-pyruvoyl tetrahydropterin synthase/QueD"/>
    <property type="match status" value="1"/>
</dbReference>
<dbReference type="AlphaFoldDB" id="A0A2L0F4Z2"/>
<evidence type="ECO:0000313" key="11">
    <source>
        <dbReference type="EMBL" id="AUX46640.1"/>
    </source>
</evidence>
<sequence length="143" mass="15976">MGGYSAAMYTVGVRDHIMVAHSLKGEQFGPAQRLHGATYTVSVELEREELSPLGQVIETSVLRDTLRSVLAEIDYRNLDEHPAFEGKRSTPELIARHVHRELGRRLQVNAGTALTITLHESPLVWVRYRAPIRSGSMYPAELA</sequence>
<protein>
    <recommendedName>
        <fullName evidence="5">6-carboxy-5,6,7,8-tetrahydropterin synthase</fullName>
        <ecNumber evidence="4">4.1.2.50</ecNumber>
    </recommendedName>
    <alternativeName>
        <fullName evidence="9">Queuosine biosynthesis protein QueD</fullName>
    </alternativeName>
</protein>
<evidence type="ECO:0000256" key="4">
    <source>
        <dbReference type="ARBA" id="ARBA00012982"/>
    </source>
</evidence>
<keyword evidence="6" id="KW-0479">Metal-binding</keyword>
<evidence type="ECO:0000256" key="2">
    <source>
        <dbReference type="ARBA" id="ARBA00005061"/>
    </source>
</evidence>